<proteinExistence type="predicted"/>
<reference evidence="1 2" key="1">
    <citation type="submission" date="2019-03" db="EMBL/GenBank/DDBJ databases">
        <title>The genome sequence of Nitrosococcus wardiae strain D1FHST reveals the archetypal metabolic capacity of ammonia-oxidizing Gammaproteobacteria.</title>
        <authorList>
            <person name="Wang L."/>
            <person name="Lim C.K."/>
            <person name="Hanson T.E."/>
            <person name="Dang H."/>
            <person name="Klotz M.G."/>
        </authorList>
    </citation>
    <scope>NUCLEOTIDE SEQUENCE [LARGE SCALE GENOMIC DNA]</scope>
    <source>
        <strain evidence="1 2">D1FHS</strain>
    </source>
</reference>
<evidence type="ECO:0000313" key="2">
    <source>
        <dbReference type="Proteomes" id="UP000294325"/>
    </source>
</evidence>
<dbReference type="OrthoDB" id="6183506at2"/>
<dbReference type="GO" id="GO:0016740">
    <property type="term" value="F:transferase activity"/>
    <property type="evidence" value="ECO:0007669"/>
    <property type="project" value="UniProtKB-KW"/>
</dbReference>
<keyword evidence="2" id="KW-1185">Reference proteome</keyword>
<protein>
    <submittedName>
        <fullName evidence="1">Acetyltransferase</fullName>
    </submittedName>
</protein>
<dbReference type="RefSeq" id="WP_134358347.1">
    <property type="nucleotide sequence ID" value="NZ_CP038033.1"/>
</dbReference>
<name>A0A4P7C0H4_9GAMM</name>
<dbReference type="AlphaFoldDB" id="A0A4P7C0H4"/>
<keyword evidence="1" id="KW-0808">Transferase</keyword>
<sequence length="67" mass="7477">MNNTKIAETVRLACLEAALNAYEDAGISGLCAEGRWEYAVAAIRELDLETILREVNSDHRDKPNFPK</sequence>
<organism evidence="1 2">
    <name type="scientific">Nitrosococcus wardiae</name>
    <dbReference type="NCBI Taxonomy" id="1814290"/>
    <lineage>
        <taxon>Bacteria</taxon>
        <taxon>Pseudomonadati</taxon>
        <taxon>Pseudomonadota</taxon>
        <taxon>Gammaproteobacteria</taxon>
        <taxon>Chromatiales</taxon>
        <taxon>Chromatiaceae</taxon>
        <taxon>Nitrosococcus</taxon>
    </lineage>
</organism>
<dbReference type="Proteomes" id="UP000294325">
    <property type="component" value="Chromosome"/>
</dbReference>
<accession>A0A4P7C0H4</accession>
<gene>
    <name evidence="1" type="ORF">E3U44_11575</name>
</gene>
<dbReference type="KEGG" id="nwr:E3U44_11575"/>
<evidence type="ECO:0000313" key="1">
    <source>
        <dbReference type="EMBL" id="QBQ55079.1"/>
    </source>
</evidence>
<dbReference type="EMBL" id="CP038033">
    <property type="protein sequence ID" value="QBQ55079.1"/>
    <property type="molecule type" value="Genomic_DNA"/>
</dbReference>